<feature type="region of interest" description="Disordered" evidence="1">
    <location>
        <begin position="26"/>
        <end position="61"/>
    </location>
</feature>
<evidence type="ECO:0000256" key="1">
    <source>
        <dbReference type="SAM" id="MobiDB-lite"/>
    </source>
</evidence>
<keyword evidence="3" id="KW-1185">Reference proteome</keyword>
<evidence type="ECO:0000313" key="2">
    <source>
        <dbReference type="EMBL" id="CZR61383.1"/>
    </source>
</evidence>
<dbReference type="Proteomes" id="UP000184330">
    <property type="component" value="Unassembled WGS sequence"/>
</dbReference>
<feature type="compositionally biased region" description="Polar residues" evidence="1">
    <location>
        <begin position="42"/>
        <end position="61"/>
    </location>
</feature>
<proteinExistence type="predicted"/>
<name>A0A1L7X8N5_9HELO</name>
<accession>A0A1L7X8N5</accession>
<reference evidence="2 3" key="1">
    <citation type="submission" date="2016-03" db="EMBL/GenBank/DDBJ databases">
        <authorList>
            <person name="Ploux O."/>
        </authorList>
    </citation>
    <scope>NUCLEOTIDE SEQUENCE [LARGE SCALE GENOMIC DNA]</scope>
    <source>
        <strain evidence="2 3">UAMH 11012</strain>
    </source>
</reference>
<protein>
    <submittedName>
        <fullName evidence="2">Uncharacterized protein</fullName>
    </submittedName>
</protein>
<dbReference type="AlphaFoldDB" id="A0A1L7X8N5"/>
<organism evidence="2 3">
    <name type="scientific">Phialocephala subalpina</name>
    <dbReference type="NCBI Taxonomy" id="576137"/>
    <lineage>
        <taxon>Eukaryota</taxon>
        <taxon>Fungi</taxon>
        <taxon>Dikarya</taxon>
        <taxon>Ascomycota</taxon>
        <taxon>Pezizomycotina</taxon>
        <taxon>Leotiomycetes</taxon>
        <taxon>Helotiales</taxon>
        <taxon>Mollisiaceae</taxon>
        <taxon>Phialocephala</taxon>
        <taxon>Phialocephala fortinii species complex</taxon>
    </lineage>
</organism>
<sequence>MADNEESQVGSYIDDDEPLVYYQYNGGSYGAAQSGFGDVNPGTDSGPSAPETQSGPQDGQQ</sequence>
<dbReference type="EMBL" id="FJOG01000018">
    <property type="protein sequence ID" value="CZR61383.1"/>
    <property type="molecule type" value="Genomic_DNA"/>
</dbReference>
<evidence type="ECO:0000313" key="3">
    <source>
        <dbReference type="Proteomes" id="UP000184330"/>
    </source>
</evidence>
<gene>
    <name evidence="2" type="ORF">PAC_11279</name>
</gene>